<keyword evidence="1" id="KW-0812">Transmembrane</keyword>
<evidence type="ECO:0000313" key="2">
    <source>
        <dbReference type="EMBL" id="GAG12511.1"/>
    </source>
</evidence>
<protein>
    <submittedName>
        <fullName evidence="2">Uncharacterized protein</fullName>
    </submittedName>
</protein>
<reference evidence="2" key="1">
    <citation type="journal article" date="2014" name="Front. Microbiol.">
        <title>High frequency of phylogenetically diverse reductive dehalogenase-homologous genes in deep subseafloor sedimentary metagenomes.</title>
        <authorList>
            <person name="Kawai M."/>
            <person name="Futagami T."/>
            <person name="Toyoda A."/>
            <person name="Takaki Y."/>
            <person name="Nishi S."/>
            <person name="Hori S."/>
            <person name="Arai W."/>
            <person name="Tsubouchi T."/>
            <person name="Morono Y."/>
            <person name="Uchiyama I."/>
            <person name="Ito T."/>
            <person name="Fujiyama A."/>
            <person name="Inagaki F."/>
            <person name="Takami H."/>
        </authorList>
    </citation>
    <scope>NUCLEOTIDE SEQUENCE</scope>
    <source>
        <strain evidence="2">Expedition CK06-06</strain>
    </source>
</reference>
<keyword evidence="1" id="KW-0472">Membrane</keyword>
<proteinExistence type="predicted"/>
<evidence type="ECO:0000256" key="1">
    <source>
        <dbReference type="SAM" id="Phobius"/>
    </source>
</evidence>
<organism evidence="2">
    <name type="scientific">marine sediment metagenome</name>
    <dbReference type="NCBI Taxonomy" id="412755"/>
    <lineage>
        <taxon>unclassified sequences</taxon>
        <taxon>metagenomes</taxon>
        <taxon>ecological metagenomes</taxon>
    </lineage>
</organism>
<accession>X0WIK5</accession>
<dbReference type="EMBL" id="BARS01023541">
    <property type="protein sequence ID" value="GAG12511.1"/>
    <property type="molecule type" value="Genomic_DNA"/>
</dbReference>
<dbReference type="AlphaFoldDB" id="X0WIK5"/>
<name>X0WIK5_9ZZZZ</name>
<feature type="non-terminal residue" evidence="2">
    <location>
        <position position="1"/>
    </location>
</feature>
<gene>
    <name evidence="2" type="ORF">S01H1_37472</name>
</gene>
<sequence>FQLVVRMAMYFNPLKVLLPISLVLLSVGGVKLVRDLIVYNFHVPTSTVMIVLTGVQMGALGLLADLIVKRGK</sequence>
<comment type="caution">
    <text evidence="2">The sequence shown here is derived from an EMBL/GenBank/DDBJ whole genome shotgun (WGS) entry which is preliminary data.</text>
</comment>
<keyword evidence="1" id="KW-1133">Transmembrane helix</keyword>
<feature type="transmembrane region" description="Helical" evidence="1">
    <location>
        <begin position="48"/>
        <end position="68"/>
    </location>
</feature>